<gene>
    <name evidence="3" type="ORF">C0184_08605</name>
</gene>
<sequence length="219" mass="23106">VVVADVNVAGGEETVALCRAANTDAIFVRCDVSQSNEVEQLIAQAVDTFGRIDFAHNNAGIEGVQAMLVDYPEEVWDRVIDINLKGVWLCMKYEIRQMLQQGGGAIVNTSSVAGLSGSRGVSAYVASKHGIVGITKAAALEYARSGIRVNAICPGTIHTAMIDRFTQGDPEVLAQFAEGEPIGRLGSPEEVANAVVWLCSEQASFITGATLPVDGGRLA</sequence>
<dbReference type="InterPro" id="IPR036291">
    <property type="entry name" value="NAD(P)-bd_dom_sf"/>
</dbReference>
<organism evidence="3 4">
    <name type="scientific">Chloroflexus aggregans</name>
    <dbReference type="NCBI Taxonomy" id="152260"/>
    <lineage>
        <taxon>Bacteria</taxon>
        <taxon>Bacillati</taxon>
        <taxon>Chloroflexota</taxon>
        <taxon>Chloroflexia</taxon>
        <taxon>Chloroflexales</taxon>
        <taxon>Chloroflexineae</taxon>
        <taxon>Chloroflexaceae</taxon>
        <taxon>Chloroflexus</taxon>
    </lineage>
</organism>
<reference evidence="3 4" key="1">
    <citation type="submission" date="2018-01" db="EMBL/GenBank/DDBJ databases">
        <title>Metagenomic assembled genomes from two thermal pools in the Uzon Caldera, Kamchatka, Russia.</title>
        <authorList>
            <person name="Wilkins L."/>
            <person name="Ettinger C."/>
        </authorList>
    </citation>
    <scope>NUCLEOTIDE SEQUENCE [LARGE SCALE GENOMIC DNA]</scope>
    <source>
        <strain evidence="3">ZAV-02</strain>
    </source>
</reference>
<protein>
    <submittedName>
        <fullName evidence="3">Short chain dehydrogenase</fullName>
    </submittedName>
</protein>
<dbReference type="AlphaFoldDB" id="A0A2J6X495"/>
<evidence type="ECO:0000256" key="2">
    <source>
        <dbReference type="ARBA" id="ARBA00023002"/>
    </source>
</evidence>
<proteinExistence type="inferred from homology"/>
<dbReference type="PANTHER" id="PTHR24321">
    <property type="entry name" value="DEHYDROGENASES, SHORT CHAIN"/>
    <property type="match status" value="1"/>
</dbReference>
<dbReference type="EMBL" id="PNIQ01000570">
    <property type="protein sequence ID" value="PMP81172.1"/>
    <property type="molecule type" value="Genomic_DNA"/>
</dbReference>
<evidence type="ECO:0000313" key="3">
    <source>
        <dbReference type="EMBL" id="PMP81172.1"/>
    </source>
</evidence>
<dbReference type="SUPFAM" id="SSF51735">
    <property type="entry name" value="NAD(P)-binding Rossmann-fold domains"/>
    <property type="match status" value="1"/>
</dbReference>
<dbReference type="CDD" id="cd05233">
    <property type="entry name" value="SDR_c"/>
    <property type="match status" value="1"/>
</dbReference>
<dbReference type="Proteomes" id="UP000243376">
    <property type="component" value="Unassembled WGS sequence"/>
</dbReference>
<dbReference type="PRINTS" id="PR00080">
    <property type="entry name" value="SDRFAMILY"/>
</dbReference>
<dbReference type="GO" id="GO:0016491">
    <property type="term" value="F:oxidoreductase activity"/>
    <property type="evidence" value="ECO:0007669"/>
    <property type="project" value="UniProtKB-KW"/>
</dbReference>
<dbReference type="InterPro" id="IPR020904">
    <property type="entry name" value="Sc_DH/Rdtase_CS"/>
</dbReference>
<dbReference type="PRINTS" id="PR00081">
    <property type="entry name" value="GDHRDH"/>
</dbReference>
<keyword evidence="2" id="KW-0560">Oxidoreductase</keyword>
<dbReference type="InterPro" id="IPR002347">
    <property type="entry name" value="SDR_fam"/>
</dbReference>
<evidence type="ECO:0000313" key="4">
    <source>
        <dbReference type="Proteomes" id="UP000243376"/>
    </source>
</evidence>
<dbReference type="PROSITE" id="PS00061">
    <property type="entry name" value="ADH_SHORT"/>
    <property type="match status" value="1"/>
</dbReference>
<dbReference type="FunFam" id="3.40.50.720:FF:000084">
    <property type="entry name" value="Short-chain dehydrogenase reductase"/>
    <property type="match status" value="1"/>
</dbReference>
<dbReference type="NCBIfam" id="NF005559">
    <property type="entry name" value="PRK07231.1"/>
    <property type="match status" value="1"/>
</dbReference>
<dbReference type="PANTHER" id="PTHR24321:SF11">
    <property type="entry name" value="BLR0893 PROTEIN"/>
    <property type="match status" value="1"/>
</dbReference>
<accession>A0A2J6X495</accession>
<name>A0A2J6X495_9CHLR</name>
<comment type="caution">
    <text evidence="3">The sequence shown here is derived from an EMBL/GenBank/DDBJ whole genome shotgun (WGS) entry which is preliminary data.</text>
</comment>
<comment type="similarity">
    <text evidence="1">Belongs to the short-chain dehydrogenases/reductases (SDR) family.</text>
</comment>
<dbReference type="Gene3D" id="3.40.50.720">
    <property type="entry name" value="NAD(P)-binding Rossmann-like Domain"/>
    <property type="match status" value="1"/>
</dbReference>
<evidence type="ECO:0000256" key="1">
    <source>
        <dbReference type="ARBA" id="ARBA00006484"/>
    </source>
</evidence>
<feature type="non-terminal residue" evidence="3">
    <location>
        <position position="1"/>
    </location>
</feature>
<dbReference type="Pfam" id="PF13561">
    <property type="entry name" value="adh_short_C2"/>
    <property type="match status" value="1"/>
</dbReference>